<dbReference type="OrthoDB" id="693960at2759"/>
<dbReference type="PROSITE" id="PS50811">
    <property type="entry name" value="WRKY"/>
    <property type="match status" value="1"/>
</dbReference>
<dbReference type="PANTHER" id="PTHR31221:SF112">
    <property type="entry name" value="WRKY TRANSCRIPTION FACTOR 50-RELATED"/>
    <property type="match status" value="1"/>
</dbReference>
<dbReference type="GO" id="GO:0005634">
    <property type="term" value="C:nucleus"/>
    <property type="evidence" value="ECO:0007669"/>
    <property type="project" value="UniProtKB-SubCell"/>
</dbReference>
<dbReference type="AlphaFoldDB" id="A0A6P5ZML3"/>
<dbReference type="RefSeq" id="XP_022753782.1">
    <property type="nucleotide sequence ID" value="XM_022898047.1"/>
</dbReference>
<dbReference type="InterPro" id="IPR044810">
    <property type="entry name" value="WRKY_plant"/>
</dbReference>
<evidence type="ECO:0000256" key="3">
    <source>
        <dbReference type="ARBA" id="ARBA00023125"/>
    </source>
</evidence>
<protein>
    <submittedName>
        <fullName evidence="8">Probable WRKY transcription factor 51</fullName>
    </submittedName>
</protein>
<evidence type="ECO:0000313" key="8">
    <source>
        <dbReference type="RefSeq" id="XP_022753782.1"/>
    </source>
</evidence>
<accession>A0A6P5ZML3</accession>
<comment type="subcellular location">
    <subcellularLocation>
        <location evidence="1">Nucleus</location>
    </subcellularLocation>
</comment>
<feature type="domain" description="WRKY" evidence="6">
    <location>
        <begin position="137"/>
        <end position="202"/>
    </location>
</feature>
<keyword evidence="3" id="KW-0238">DNA-binding</keyword>
<evidence type="ECO:0000256" key="1">
    <source>
        <dbReference type="ARBA" id="ARBA00004123"/>
    </source>
</evidence>
<evidence type="ECO:0000256" key="4">
    <source>
        <dbReference type="ARBA" id="ARBA00023163"/>
    </source>
</evidence>
<organism evidence="7 8">
    <name type="scientific">Durio zibethinus</name>
    <name type="common">Durian</name>
    <dbReference type="NCBI Taxonomy" id="66656"/>
    <lineage>
        <taxon>Eukaryota</taxon>
        <taxon>Viridiplantae</taxon>
        <taxon>Streptophyta</taxon>
        <taxon>Embryophyta</taxon>
        <taxon>Tracheophyta</taxon>
        <taxon>Spermatophyta</taxon>
        <taxon>Magnoliopsida</taxon>
        <taxon>eudicotyledons</taxon>
        <taxon>Gunneridae</taxon>
        <taxon>Pentapetalae</taxon>
        <taxon>rosids</taxon>
        <taxon>malvids</taxon>
        <taxon>Malvales</taxon>
        <taxon>Malvaceae</taxon>
        <taxon>Helicteroideae</taxon>
        <taxon>Durio</taxon>
    </lineage>
</organism>
<dbReference type="GeneID" id="111302106"/>
<reference evidence="8" key="1">
    <citation type="submission" date="2025-08" db="UniProtKB">
        <authorList>
            <consortium name="RefSeq"/>
        </authorList>
    </citation>
    <scope>IDENTIFICATION</scope>
    <source>
        <tissue evidence="8">Fruit stalk</tissue>
    </source>
</reference>
<keyword evidence="5" id="KW-0539">Nucleus</keyword>
<gene>
    <name evidence="8" type="primary">LOC111302106</name>
</gene>
<dbReference type="SMART" id="SM00774">
    <property type="entry name" value="WRKY"/>
    <property type="match status" value="1"/>
</dbReference>
<keyword evidence="7" id="KW-1185">Reference proteome</keyword>
<dbReference type="GO" id="GO:0003700">
    <property type="term" value="F:DNA-binding transcription factor activity"/>
    <property type="evidence" value="ECO:0007669"/>
    <property type="project" value="InterPro"/>
</dbReference>
<dbReference type="Gene3D" id="2.20.25.80">
    <property type="entry name" value="WRKY domain"/>
    <property type="match status" value="1"/>
</dbReference>
<dbReference type="Proteomes" id="UP000515121">
    <property type="component" value="Unplaced"/>
</dbReference>
<dbReference type="Pfam" id="PF03106">
    <property type="entry name" value="WRKY"/>
    <property type="match status" value="1"/>
</dbReference>
<evidence type="ECO:0000256" key="2">
    <source>
        <dbReference type="ARBA" id="ARBA00023015"/>
    </source>
</evidence>
<keyword evidence="2" id="KW-0805">Transcription regulation</keyword>
<sequence length="221" mass="24956">MSNSNVTTTFLAIAEAAATNIPQNPTPISTHTMDINSSDQQLQDFEDFLILAAADHEETKESTASSCLKASTTFSQNPFISSHDQNEMMTSSSVNDSCWEQVPRSSSADYNMEPNDDKKTMERDDDVGFKIAFRTKSDIEIMDDGYKWRKYGKKMVKNSPNPRNYYRCSSGGCKVKKRVERERDDPRFVITTYQGKHNHESLAPAPGHCTSHYALQILHQP</sequence>
<dbReference type="InterPro" id="IPR036576">
    <property type="entry name" value="WRKY_dom_sf"/>
</dbReference>
<evidence type="ECO:0000259" key="6">
    <source>
        <dbReference type="PROSITE" id="PS50811"/>
    </source>
</evidence>
<keyword evidence="4" id="KW-0804">Transcription</keyword>
<evidence type="ECO:0000313" key="7">
    <source>
        <dbReference type="Proteomes" id="UP000515121"/>
    </source>
</evidence>
<dbReference type="SUPFAM" id="SSF118290">
    <property type="entry name" value="WRKY DNA-binding domain"/>
    <property type="match status" value="1"/>
</dbReference>
<dbReference type="GO" id="GO:0043565">
    <property type="term" value="F:sequence-specific DNA binding"/>
    <property type="evidence" value="ECO:0007669"/>
    <property type="project" value="InterPro"/>
</dbReference>
<dbReference type="PANTHER" id="PTHR31221">
    <property type="entry name" value="WRKY TRANSCRIPTION FACTOR PROTEIN 1-RELATED"/>
    <property type="match status" value="1"/>
</dbReference>
<name>A0A6P5ZML3_DURZI</name>
<proteinExistence type="predicted"/>
<evidence type="ECO:0000256" key="5">
    <source>
        <dbReference type="ARBA" id="ARBA00023242"/>
    </source>
</evidence>
<dbReference type="FunFam" id="2.20.25.80:FF:000003">
    <property type="entry name" value="WRKY transcription factor 57"/>
    <property type="match status" value="1"/>
</dbReference>
<dbReference type="InterPro" id="IPR003657">
    <property type="entry name" value="WRKY_dom"/>
</dbReference>
<dbReference type="KEGG" id="dzi:111302106"/>